<feature type="domain" description="Cyclic-phosphate processing Receiver" evidence="1">
    <location>
        <begin position="2"/>
        <end position="85"/>
    </location>
</feature>
<dbReference type="Proteomes" id="UP000639396">
    <property type="component" value="Unassembled WGS sequence"/>
</dbReference>
<organism evidence="2 3">
    <name type="scientific">Paenibacillus oceani</name>
    <dbReference type="NCBI Taxonomy" id="2772510"/>
    <lineage>
        <taxon>Bacteria</taxon>
        <taxon>Bacillati</taxon>
        <taxon>Bacillota</taxon>
        <taxon>Bacilli</taxon>
        <taxon>Bacillales</taxon>
        <taxon>Paenibacillaceae</taxon>
        <taxon>Paenibacillus</taxon>
    </lineage>
</organism>
<keyword evidence="2" id="KW-0132">Cell division</keyword>
<evidence type="ECO:0000259" key="1">
    <source>
        <dbReference type="Pfam" id="PF20274"/>
    </source>
</evidence>
<gene>
    <name evidence="2" type="ORF">IDH45_24415</name>
</gene>
<keyword evidence="3" id="KW-1185">Reference proteome</keyword>
<keyword evidence="2" id="KW-0131">Cell cycle</keyword>
<reference evidence="2" key="1">
    <citation type="submission" date="2020-09" db="EMBL/GenBank/DDBJ databases">
        <title>A novel bacterium of genus Paenibacillus, isolated from South China Sea.</title>
        <authorList>
            <person name="Huang H."/>
            <person name="Mo K."/>
            <person name="Hu Y."/>
        </authorList>
    </citation>
    <scope>NUCLEOTIDE SEQUENCE</scope>
    <source>
        <strain evidence="2">IB182363</strain>
    </source>
</reference>
<name>A0A927H1U6_9BACL</name>
<dbReference type="AlphaFoldDB" id="A0A927H1U6"/>
<proteinExistence type="predicted"/>
<sequence>MIDLYLDDMRKCPKGFVLAKNAEECVELLRECEVRVLSLDFDLGWGAPNGMEVVRFLVAEQKYPAYIYLHSSSAAGRSAMYHMLYTNKPDHVRLFNHPMPEELLRLIASGKFEVENESAHKLQ</sequence>
<dbReference type="InterPro" id="IPR046909">
    <property type="entry name" value="cREC_REC"/>
</dbReference>
<comment type="caution">
    <text evidence="2">The sequence shown here is derived from an EMBL/GenBank/DDBJ whole genome shotgun (WGS) entry which is preliminary data.</text>
</comment>
<evidence type="ECO:0000313" key="3">
    <source>
        <dbReference type="Proteomes" id="UP000639396"/>
    </source>
</evidence>
<accession>A0A927H1U6</accession>
<dbReference type="Pfam" id="PF20274">
    <property type="entry name" value="cREC_REC"/>
    <property type="match status" value="1"/>
</dbReference>
<dbReference type="EMBL" id="JACXJA010000038">
    <property type="protein sequence ID" value="MBD2865130.1"/>
    <property type="molecule type" value="Genomic_DNA"/>
</dbReference>
<evidence type="ECO:0000313" key="2">
    <source>
        <dbReference type="EMBL" id="MBD2865130.1"/>
    </source>
</evidence>
<dbReference type="GO" id="GO:0051301">
    <property type="term" value="P:cell division"/>
    <property type="evidence" value="ECO:0007669"/>
    <property type="project" value="UniProtKB-KW"/>
</dbReference>
<protein>
    <submittedName>
        <fullName evidence="2">Cell division protein FtsJ</fullName>
    </submittedName>
</protein>
<dbReference type="RefSeq" id="WP_190930755.1">
    <property type="nucleotide sequence ID" value="NZ_JACXJA010000038.1"/>
</dbReference>